<comment type="caution">
    <text evidence="2">The sequence shown here is derived from an EMBL/GenBank/DDBJ whole genome shotgun (WGS) entry which is preliminary data.</text>
</comment>
<gene>
    <name evidence="2" type="ORF">RDB_LOCUS180745</name>
</gene>
<proteinExistence type="predicted"/>
<evidence type="ECO:0000313" key="3">
    <source>
        <dbReference type="Proteomes" id="UP000663853"/>
    </source>
</evidence>
<dbReference type="EMBL" id="CAJMXA010004176">
    <property type="protein sequence ID" value="CAE6536464.1"/>
    <property type="molecule type" value="Genomic_DNA"/>
</dbReference>
<evidence type="ECO:0000313" key="2">
    <source>
        <dbReference type="EMBL" id="CAE6536464.1"/>
    </source>
</evidence>
<sequence>MSHTSTLKRFNPDNSSSSTHRIRDVFPPGLDSSSSKSIPGRSHYTLAPDQLYRTLTSYEPGKHVESILVKSAWYGKQSRLAKQEFIVIHVEDIAIKGLTNYIALDRSTSAPSSIFSNLIPHSRLRFHGEMARDAFRVAYDGDEEQLLHECNLDPHECLEQLEFHADEPLLLYQLSTLVYLISERYPEYGVADLNGCWFARLIWECMRQVRPRAKLTHDGQSARKRGKLGWVRPVPDSAEITTICQAFNQTTQILESELSESKNVSANNVPLDWELTDLVPIF</sequence>
<accession>A0A8H3DQC3</accession>
<name>A0A8H3DQC3_9AGAM</name>
<dbReference type="AlphaFoldDB" id="A0A8H3DQC3"/>
<organism evidence="2 3">
    <name type="scientific">Rhizoctonia solani</name>
    <dbReference type="NCBI Taxonomy" id="456999"/>
    <lineage>
        <taxon>Eukaryota</taxon>
        <taxon>Fungi</taxon>
        <taxon>Dikarya</taxon>
        <taxon>Basidiomycota</taxon>
        <taxon>Agaricomycotina</taxon>
        <taxon>Agaricomycetes</taxon>
        <taxon>Cantharellales</taxon>
        <taxon>Ceratobasidiaceae</taxon>
        <taxon>Rhizoctonia</taxon>
    </lineage>
</organism>
<dbReference type="Proteomes" id="UP000663853">
    <property type="component" value="Unassembled WGS sequence"/>
</dbReference>
<reference evidence="2" key="1">
    <citation type="submission" date="2021-01" db="EMBL/GenBank/DDBJ databases">
        <authorList>
            <person name="Kaushik A."/>
        </authorList>
    </citation>
    <scope>NUCLEOTIDE SEQUENCE</scope>
    <source>
        <strain evidence="2">AG6-10EEA</strain>
    </source>
</reference>
<evidence type="ECO:0000256" key="1">
    <source>
        <dbReference type="SAM" id="MobiDB-lite"/>
    </source>
</evidence>
<protein>
    <submittedName>
        <fullName evidence="2">Uncharacterized protein</fullName>
    </submittedName>
</protein>
<feature type="region of interest" description="Disordered" evidence="1">
    <location>
        <begin position="1"/>
        <end position="42"/>
    </location>
</feature>
<feature type="compositionally biased region" description="Polar residues" evidence="1">
    <location>
        <begin position="1"/>
        <end position="19"/>
    </location>
</feature>